<proteinExistence type="inferred from homology"/>
<keyword evidence="4" id="KW-0378">Hydrolase</keyword>
<evidence type="ECO:0000256" key="4">
    <source>
        <dbReference type="ARBA" id="ARBA00022801"/>
    </source>
</evidence>
<feature type="domain" description="RecJ OB" evidence="9">
    <location>
        <begin position="457"/>
        <end position="559"/>
    </location>
</feature>
<evidence type="ECO:0000256" key="5">
    <source>
        <dbReference type="ARBA" id="ARBA00022839"/>
    </source>
</evidence>
<dbReference type="NCBIfam" id="TIGR00644">
    <property type="entry name" value="recJ"/>
    <property type="match status" value="1"/>
</dbReference>
<dbReference type="Gene3D" id="3.90.1640.30">
    <property type="match status" value="1"/>
</dbReference>
<comment type="similarity">
    <text evidence="1">Belongs to the RecJ family.</text>
</comment>
<evidence type="ECO:0000256" key="3">
    <source>
        <dbReference type="ARBA" id="ARBA00022722"/>
    </source>
</evidence>
<dbReference type="GO" id="GO:0003676">
    <property type="term" value="F:nucleic acid binding"/>
    <property type="evidence" value="ECO:0007669"/>
    <property type="project" value="InterPro"/>
</dbReference>
<dbReference type="OrthoDB" id="9809852at2"/>
<gene>
    <name evidence="10" type="ORF">IV50_GL000367</name>
</gene>
<dbReference type="EMBL" id="JQBM01000001">
    <property type="protein sequence ID" value="KRN47097.1"/>
    <property type="molecule type" value="Genomic_DNA"/>
</dbReference>
<dbReference type="RefSeq" id="WP_057744208.1">
    <property type="nucleotide sequence ID" value="NZ_BJLU01000003.1"/>
</dbReference>
<evidence type="ECO:0000259" key="7">
    <source>
        <dbReference type="Pfam" id="PF02272"/>
    </source>
</evidence>
<dbReference type="Pfam" id="PF10141">
    <property type="entry name" value="ssDNA-exonuc_C"/>
    <property type="match status" value="1"/>
</dbReference>
<accession>A0A0R2H2E9</accession>
<feature type="domain" description="DDH" evidence="6">
    <location>
        <begin position="82"/>
        <end position="228"/>
    </location>
</feature>
<dbReference type="InterPro" id="IPR038763">
    <property type="entry name" value="DHH_sf"/>
</dbReference>
<dbReference type="InterPro" id="IPR004610">
    <property type="entry name" value="RecJ"/>
</dbReference>
<dbReference type="InterPro" id="IPR003156">
    <property type="entry name" value="DHHA1_dom"/>
</dbReference>
<reference evidence="10 11" key="1">
    <citation type="journal article" date="2015" name="Genome Announc.">
        <title>Expanding the biotechnology potential of lactobacilli through comparative genomics of 213 strains and associated genera.</title>
        <authorList>
            <person name="Sun Z."/>
            <person name="Harris H.M."/>
            <person name="McCann A."/>
            <person name="Guo C."/>
            <person name="Argimon S."/>
            <person name="Zhang W."/>
            <person name="Yang X."/>
            <person name="Jeffery I.B."/>
            <person name="Cooney J.C."/>
            <person name="Kagawa T.F."/>
            <person name="Liu W."/>
            <person name="Song Y."/>
            <person name="Salvetti E."/>
            <person name="Wrobel A."/>
            <person name="Rasinkangas P."/>
            <person name="Parkhill J."/>
            <person name="Rea M.C."/>
            <person name="O'Sullivan O."/>
            <person name="Ritari J."/>
            <person name="Douillard F.P."/>
            <person name="Paul Ross R."/>
            <person name="Yang R."/>
            <person name="Briner A.E."/>
            <person name="Felis G.E."/>
            <person name="de Vos W.M."/>
            <person name="Barrangou R."/>
            <person name="Klaenhammer T.R."/>
            <person name="Caufield P.W."/>
            <person name="Cui Y."/>
            <person name="Zhang H."/>
            <person name="O'Toole P.W."/>
        </authorList>
    </citation>
    <scope>NUCLEOTIDE SEQUENCE [LARGE SCALE GENOMIC DNA]</scope>
    <source>
        <strain evidence="10 11">DSM 20410</strain>
    </source>
</reference>
<evidence type="ECO:0000313" key="10">
    <source>
        <dbReference type="EMBL" id="KRN47097.1"/>
    </source>
</evidence>
<dbReference type="AlphaFoldDB" id="A0A0R2H2E9"/>
<organism evidence="10 11">
    <name type="scientific">Weissella viridescens</name>
    <name type="common">Lactobacillus viridescens</name>
    <dbReference type="NCBI Taxonomy" id="1629"/>
    <lineage>
        <taxon>Bacteria</taxon>
        <taxon>Bacillati</taxon>
        <taxon>Bacillota</taxon>
        <taxon>Bacilli</taxon>
        <taxon>Lactobacillales</taxon>
        <taxon>Lactobacillaceae</taxon>
        <taxon>Weissella</taxon>
    </lineage>
</organism>
<evidence type="ECO:0000256" key="2">
    <source>
        <dbReference type="ARBA" id="ARBA00019841"/>
    </source>
</evidence>
<evidence type="ECO:0000259" key="6">
    <source>
        <dbReference type="Pfam" id="PF01368"/>
    </source>
</evidence>
<dbReference type="InterPro" id="IPR018779">
    <property type="entry name" value="RecJ_C"/>
</dbReference>
<feature type="domain" description="Single-stranded-DNA-specific exonuclease RecJ C-terminal" evidence="8">
    <location>
        <begin position="567"/>
        <end position="760"/>
    </location>
</feature>
<dbReference type="GO" id="GO:0006310">
    <property type="term" value="P:DNA recombination"/>
    <property type="evidence" value="ECO:0007669"/>
    <property type="project" value="InterPro"/>
</dbReference>
<dbReference type="PANTHER" id="PTHR30255">
    <property type="entry name" value="SINGLE-STRANDED-DNA-SPECIFIC EXONUCLEASE RECJ"/>
    <property type="match status" value="1"/>
</dbReference>
<dbReference type="Pfam" id="PF02272">
    <property type="entry name" value="DHHA1"/>
    <property type="match status" value="1"/>
</dbReference>
<dbReference type="InterPro" id="IPR051673">
    <property type="entry name" value="SSDNA_exonuclease_RecJ"/>
</dbReference>
<sequence>MIESKYAWQLVAPDDQLVKTLENDYQLPNLVAKYVVNQGLKTPEEIQAFLQPDMEALYDPAELAGMDAAIARLMQAIESGESIVVYGDYDVDGMTSTAIMFWALEIMGAQVDYFVPSRFEQGYGPNLAKYQELAANGMQLLVTVDNGVTGADEIAWLKSQGIDTIVTDHHELPEQLPDAVAVVHPRLPREAPSYPFGDLSGAGVAFKVASALLEAPADEVIDLAALGTVADIMPLVDENRIIVAQGLMAMREDARPGVAAILSIAGKNPEDLDAMSIGFTVGPRLNAIGRLDNPMLGVQLLLSDEPEEAETLAQQVETLNQERQMLVEDVTNAATQMLTDQATTHAVNVVVGEGWHEGVLGIVASRLVDATGKPSIVLSSDGTQAKGSARSIDGFDLFTPLDQHRELFTAFGGHAGAAGMTLPLDNVGQLQTVLDEAAVAQNLSEKGKSDLSILSQMDGSDFKRETFETLQMLGPFGEANPEPIFEINVSAVQQVKTMSDGKHIRFTAVTDQGNLPVIGFGFGAIADQLQGHFQTIKLVGAMSENVYRGMTTYQLMLKDLQAEGSSIMDWRTTKLTRQLLQQNADYIFFNKKNYDQLAGQVGANGRAIFIDDAYNYTQLGTLALVDLPNSLNELGELLNFVPAQAIAPIFYTKTPTYLQKVPDKADFGKVFRFVQSFQNVNLSGQFKQVANHLQMDQSMLNLIFKVFLEANFVTIENGFLNPVTNPSTVDLTETKAYKAFMKRRELEKQLIYSSTAELETLLSDLSNQEK</sequence>
<dbReference type="GO" id="GO:0008409">
    <property type="term" value="F:5'-3' exonuclease activity"/>
    <property type="evidence" value="ECO:0007669"/>
    <property type="project" value="InterPro"/>
</dbReference>
<dbReference type="Gene3D" id="3.10.310.30">
    <property type="match status" value="1"/>
</dbReference>
<feature type="domain" description="DHHA1" evidence="7">
    <location>
        <begin position="349"/>
        <end position="437"/>
    </location>
</feature>
<dbReference type="SUPFAM" id="SSF64182">
    <property type="entry name" value="DHH phosphoesterases"/>
    <property type="match status" value="1"/>
</dbReference>
<evidence type="ECO:0000313" key="11">
    <source>
        <dbReference type="Proteomes" id="UP000051992"/>
    </source>
</evidence>
<dbReference type="GO" id="GO:0006281">
    <property type="term" value="P:DNA repair"/>
    <property type="evidence" value="ECO:0007669"/>
    <property type="project" value="InterPro"/>
</dbReference>
<dbReference type="Proteomes" id="UP000051992">
    <property type="component" value="Unassembled WGS sequence"/>
</dbReference>
<dbReference type="Pfam" id="PF01368">
    <property type="entry name" value="DHH"/>
    <property type="match status" value="1"/>
</dbReference>
<name>A0A0R2H2E9_WEIVI</name>
<evidence type="ECO:0000256" key="1">
    <source>
        <dbReference type="ARBA" id="ARBA00005915"/>
    </source>
</evidence>
<dbReference type="PATRIC" id="fig|1629.5.peg.371"/>
<dbReference type="Pfam" id="PF17768">
    <property type="entry name" value="RecJ_OB"/>
    <property type="match status" value="1"/>
</dbReference>
<keyword evidence="5 10" id="KW-0269">Exonuclease</keyword>
<protein>
    <recommendedName>
        <fullName evidence="2">Single-stranded-DNA-specific exonuclease RecJ</fullName>
    </recommendedName>
</protein>
<dbReference type="InterPro" id="IPR041122">
    <property type="entry name" value="RecJ_OB"/>
</dbReference>
<evidence type="ECO:0000259" key="9">
    <source>
        <dbReference type="Pfam" id="PF17768"/>
    </source>
</evidence>
<comment type="caution">
    <text evidence="10">The sequence shown here is derived from an EMBL/GenBank/DDBJ whole genome shotgun (WGS) entry which is preliminary data.</text>
</comment>
<dbReference type="InterPro" id="IPR001667">
    <property type="entry name" value="DDH_dom"/>
</dbReference>
<dbReference type="PANTHER" id="PTHR30255:SF2">
    <property type="entry name" value="SINGLE-STRANDED-DNA-SPECIFIC EXONUCLEASE RECJ"/>
    <property type="match status" value="1"/>
</dbReference>
<keyword evidence="3" id="KW-0540">Nuclease</keyword>
<evidence type="ECO:0000259" key="8">
    <source>
        <dbReference type="Pfam" id="PF10141"/>
    </source>
</evidence>
<keyword evidence="11" id="KW-1185">Reference proteome</keyword>